<proteinExistence type="predicted"/>
<name>A0A561UP02_9ACTN</name>
<dbReference type="OrthoDB" id="4230938at2"/>
<reference evidence="2 3" key="1">
    <citation type="submission" date="2019-06" db="EMBL/GenBank/DDBJ databases">
        <title>Sequencing the genomes of 1000 actinobacteria strains.</title>
        <authorList>
            <person name="Klenk H.-P."/>
        </authorList>
    </citation>
    <scope>NUCLEOTIDE SEQUENCE [LARGE SCALE GENOMIC DNA]</scope>
    <source>
        <strain evidence="2 3">DSM 44826</strain>
    </source>
</reference>
<feature type="chain" id="PRO_5021860986" evidence="1">
    <location>
        <begin position="28"/>
        <end position="188"/>
    </location>
</feature>
<evidence type="ECO:0000313" key="3">
    <source>
        <dbReference type="Proteomes" id="UP000317940"/>
    </source>
</evidence>
<evidence type="ECO:0000256" key="1">
    <source>
        <dbReference type="SAM" id="SignalP"/>
    </source>
</evidence>
<dbReference type="Proteomes" id="UP000317940">
    <property type="component" value="Unassembled WGS sequence"/>
</dbReference>
<gene>
    <name evidence="2" type="ORF">FHX73_114993</name>
</gene>
<dbReference type="AlphaFoldDB" id="A0A561UP02"/>
<comment type="caution">
    <text evidence="2">The sequence shown here is derived from an EMBL/GenBank/DDBJ whole genome shotgun (WGS) entry which is preliminary data.</text>
</comment>
<protein>
    <submittedName>
        <fullName evidence="2">Uncharacterized protein</fullName>
    </submittedName>
</protein>
<feature type="signal peptide" evidence="1">
    <location>
        <begin position="1"/>
        <end position="27"/>
    </location>
</feature>
<dbReference type="EMBL" id="VIWT01000001">
    <property type="protein sequence ID" value="TWG01106.1"/>
    <property type="molecule type" value="Genomic_DNA"/>
</dbReference>
<sequence length="188" mass="19487">MRKLTAALALSTVAVALTVGTPGSATAAPGTPGPAQHLALDGWTLLNEHGPGPNPGERLTAWVSARTVDGHARGHVVLQHVFGDGSSTRPEFDVDCLTVDASGAVTVTGPIAQTVVTPPGGQPYLFEPGRHPEAGLTFYPADDQHQRRVGFAVTNAEVHSEVVKCGAVPAGFWIIEGGAVLRGTDRQF</sequence>
<keyword evidence="3" id="KW-1185">Reference proteome</keyword>
<dbReference type="RefSeq" id="WP_145907108.1">
    <property type="nucleotide sequence ID" value="NZ_BAAAMZ010000038.1"/>
</dbReference>
<organism evidence="2 3">
    <name type="scientific">Kitasatospora viridis</name>
    <dbReference type="NCBI Taxonomy" id="281105"/>
    <lineage>
        <taxon>Bacteria</taxon>
        <taxon>Bacillati</taxon>
        <taxon>Actinomycetota</taxon>
        <taxon>Actinomycetes</taxon>
        <taxon>Kitasatosporales</taxon>
        <taxon>Streptomycetaceae</taxon>
        <taxon>Kitasatospora</taxon>
    </lineage>
</organism>
<accession>A0A561UP02</accession>
<keyword evidence="1" id="KW-0732">Signal</keyword>
<evidence type="ECO:0000313" key="2">
    <source>
        <dbReference type="EMBL" id="TWG01106.1"/>
    </source>
</evidence>